<organism evidence="1 2">
    <name type="scientific">Chitinophaga pinensis (strain ATCC 43595 / DSM 2588 / LMG 13176 / NBRC 15968 / NCIMB 11800 / UQM 2034)</name>
    <dbReference type="NCBI Taxonomy" id="485918"/>
    <lineage>
        <taxon>Bacteria</taxon>
        <taxon>Pseudomonadati</taxon>
        <taxon>Bacteroidota</taxon>
        <taxon>Chitinophagia</taxon>
        <taxon>Chitinophagales</taxon>
        <taxon>Chitinophagaceae</taxon>
        <taxon>Chitinophaga</taxon>
    </lineage>
</organism>
<dbReference type="EMBL" id="CP001699">
    <property type="protein sequence ID" value="ACU60716.1"/>
    <property type="molecule type" value="Genomic_DNA"/>
</dbReference>
<evidence type="ECO:0000313" key="2">
    <source>
        <dbReference type="Proteomes" id="UP000002215"/>
    </source>
</evidence>
<gene>
    <name evidence="1" type="ordered locus">Cpin_3249</name>
</gene>
<dbReference type="RefSeq" id="WP_012790892.1">
    <property type="nucleotide sequence ID" value="NC_013132.1"/>
</dbReference>
<name>A0A979G4S5_CHIPD</name>
<dbReference type="Proteomes" id="UP000002215">
    <property type="component" value="Chromosome"/>
</dbReference>
<dbReference type="AlphaFoldDB" id="A0A979G4S5"/>
<accession>A0A979G4S5</accession>
<protein>
    <submittedName>
        <fullName evidence="1">Uncharacterized protein</fullName>
    </submittedName>
</protein>
<proteinExistence type="predicted"/>
<reference evidence="1 2" key="2">
    <citation type="journal article" date="2010" name="Stand. Genomic Sci.">
        <title>Complete genome sequence of Chitinophaga pinensis type strain (UQM 2034).</title>
        <authorList>
            <person name="Glavina Del Rio T."/>
            <person name="Abt B."/>
            <person name="Spring S."/>
            <person name="Lapidus A."/>
            <person name="Nolan M."/>
            <person name="Tice H."/>
            <person name="Copeland A."/>
            <person name="Cheng J.F."/>
            <person name="Chen F."/>
            <person name="Bruce D."/>
            <person name="Goodwin L."/>
            <person name="Pitluck S."/>
            <person name="Ivanova N."/>
            <person name="Mavromatis K."/>
            <person name="Mikhailova N."/>
            <person name="Pati A."/>
            <person name="Chen A."/>
            <person name="Palaniappan K."/>
            <person name="Land M."/>
            <person name="Hauser L."/>
            <person name="Chang Y.J."/>
            <person name="Jeffries C.D."/>
            <person name="Chain P."/>
            <person name="Saunders E."/>
            <person name="Detter J.C."/>
            <person name="Brettin T."/>
            <person name="Rohde M."/>
            <person name="Goker M."/>
            <person name="Bristow J."/>
            <person name="Eisen J.A."/>
            <person name="Markowitz V."/>
            <person name="Hugenholtz P."/>
            <person name="Kyrpides N.C."/>
            <person name="Klenk H.P."/>
            <person name="Lucas S."/>
        </authorList>
    </citation>
    <scope>NUCLEOTIDE SEQUENCE [LARGE SCALE GENOMIC DNA]</scope>
    <source>
        <strain evidence="2">ATCC 43595 / DSM 2588 / LMG 13176 / NBRC 15968 / NCIMB 11800 / UQM 2034</strain>
    </source>
</reference>
<evidence type="ECO:0000313" key="1">
    <source>
        <dbReference type="EMBL" id="ACU60716.1"/>
    </source>
</evidence>
<reference evidence="2" key="1">
    <citation type="submission" date="2009-08" db="EMBL/GenBank/DDBJ databases">
        <title>The complete genome of Chitinophaga pinensis DSM 2588.</title>
        <authorList>
            <consortium name="US DOE Joint Genome Institute (JGI-PGF)"/>
            <person name="Lucas S."/>
            <person name="Copeland A."/>
            <person name="Lapidus A."/>
            <person name="Glavina del Rio T."/>
            <person name="Dalin E."/>
            <person name="Tice H."/>
            <person name="Bruce D."/>
            <person name="Goodwin L."/>
            <person name="Pitluck S."/>
            <person name="Kyrpides N."/>
            <person name="Mavromatis K."/>
            <person name="Ivanova N."/>
            <person name="Mikhailova N."/>
            <person name="Sims D."/>
            <person name="Meinche L."/>
            <person name="Brettin T."/>
            <person name="Detter J.C."/>
            <person name="Han C."/>
            <person name="Larimer F."/>
            <person name="Land M."/>
            <person name="Hauser L."/>
            <person name="Markowitz V."/>
            <person name="Cheng J.-F."/>
            <person name="Hugenholtz P."/>
            <person name="Woyke T."/>
            <person name="Wu D."/>
            <person name="Spring S."/>
            <person name="Klenk H.-P."/>
            <person name="Eisen J.A."/>
        </authorList>
    </citation>
    <scope>NUCLEOTIDE SEQUENCE [LARGE SCALE GENOMIC DNA]</scope>
    <source>
        <strain evidence="2">ATCC 43595 / DSM 2588 / LMG 13176 / NBRC 15968 / NCIMB 11800 / UQM 2034</strain>
    </source>
</reference>
<dbReference type="OrthoDB" id="7053885at2"/>
<sequence length="441" mass="51726">MNHHLHLFNFYHESEEPTFIENNLTRAFALCLKHDPVLLYAFLREVLSTEDYNFLFYVHEKDTSIDFDMQIETSTLVEETRKLYAIGLTDTTAREDWTGIEKNIDAINKMNITDLVISIKDIKIIFEVKRTGEDCKEQLRQQIAPFTSKEHIHITPMHRTWSDMLHLIEQISNFYTYNGQSNQFINSFLQLVKARFSHWVPTKPFKFQPFFKDNSDLKGRQPLTQRLHYAVQSIGSDQIDVLWDRTSIKVNKPWATEAIPDFLWGNDGKQYLIMDIWPGTVKQQGYSLYSMPLDWVNAEVVTINGELFEVEVDRHIKFMHFNKYVASLDIPIADGERLLRKEINTPANLHQLSGKWYRDDWPKLIETLDEYFSFDWKQVCKWDQNFEDSARSYLTLSLGYCCRIYVPYSYIQGLDSSQQGHVSVGMFLAQCKDAMVGLIEG</sequence>
<dbReference type="KEGG" id="cpi:Cpin_3249"/>